<gene>
    <name evidence="2" type="ORF">GCM10023335_35690</name>
</gene>
<proteinExistence type="predicted"/>
<sequence length="97" mass="10212">MSVPHVCAHEVRPLPAGRALVRTGKPLARNVDYDVPFVLVPVAPPPSRTGTCMPHHWFALGAARRERHGPKTEAVHGAPAEPGTLLPGGGPPTAPRP</sequence>
<name>A0ABP9IX21_9ACTN</name>
<protein>
    <submittedName>
        <fullName evidence="2">Uncharacterized protein</fullName>
    </submittedName>
</protein>
<accession>A0ABP9IX21</accession>
<dbReference type="RefSeq" id="WP_345649356.1">
    <property type="nucleotide sequence ID" value="NZ_BAABKB010000010.1"/>
</dbReference>
<dbReference type="EMBL" id="BAABKB010000010">
    <property type="protein sequence ID" value="GAA5013123.1"/>
    <property type="molecule type" value="Genomic_DNA"/>
</dbReference>
<keyword evidence="3" id="KW-1185">Reference proteome</keyword>
<reference evidence="3" key="1">
    <citation type="journal article" date="2019" name="Int. J. Syst. Evol. Microbiol.">
        <title>The Global Catalogue of Microorganisms (GCM) 10K type strain sequencing project: providing services to taxonomists for standard genome sequencing and annotation.</title>
        <authorList>
            <consortium name="The Broad Institute Genomics Platform"/>
            <consortium name="The Broad Institute Genome Sequencing Center for Infectious Disease"/>
            <person name="Wu L."/>
            <person name="Ma J."/>
        </authorList>
    </citation>
    <scope>NUCLEOTIDE SEQUENCE [LARGE SCALE GENOMIC DNA]</scope>
    <source>
        <strain evidence="3">JCM 18409</strain>
    </source>
</reference>
<dbReference type="Proteomes" id="UP001501759">
    <property type="component" value="Unassembled WGS sequence"/>
</dbReference>
<evidence type="ECO:0000313" key="3">
    <source>
        <dbReference type="Proteomes" id="UP001501759"/>
    </source>
</evidence>
<evidence type="ECO:0000313" key="2">
    <source>
        <dbReference type="EMBL" id="GAA5013123.1"/>
    </source>
</evidence>
<organism evidence="2 3">
    <name type="scientific">Streptomyces siamensis</name>
    <dbReference type="NCBI Taxonomy" id="1274986"/>
    <lineage>
        <taxon>Bacteria</taxon>
        <taxon>Bacillati</taxon>
        <taxon>Actinomycetota</taxon>
        <taxon>Actinomycetes</taxon>
        <taxon>Kitasatosporales</taxon>
        <taxon>Streptomycetaceae</taxon>
        <taxon>Streptomyces</taxon>
    </lineage>
</organism>
<feature type="region of interest" description="Disordered" evidence="1">
    <location>
        <begin position="64"/>
        <end position="97"/>
    </location>
</feature>
<comment type="caution">
    <text evidence="2">The sequence shown here is derived from an EMBL/GenBank/DDBJ whole genome shotgun (WGS) entry which is preliminary data.</text>
</comment>
<evidence type="ECO:0000256" key="1">
    <source>
        <dbReference type="SAM" id="MobiDB-lite"/>
    </source>
</evidence>